<dbReference type="InterPro" id="IPR007219">
    <property type="entry name" value="XnlR_reg_dom"/>
</dbReference>
<dbReference type="GO" id="GO:0006351">
    <property type="term" value="P:DNA-templated transcription"/>
    <property type="evidence" value="ECO:0007669"/>
    <property type="project" value="InterPro"/>
</dbReference>
<dbReference type="CDD" id="cd12148">
    <property type="entry name" value="fungal_TF_MHR"/>
    <property type="match status" value="1"/>
</dbReference>
<dbReference type="Proteomes" id="UP000076532">
    <property type="component" value="Unassembled WGS sequence"/>
</dbReference>
<dbReference type="AlphaFoldDB" id="A0A166Q5M2"/>
<gene>
    <name evidence="5" type="ORF">FIBSPDRAFT_819047</name>
</gene>
<protein>
    <recommendedName>
        <fullName evidence="4">Zn(2)-C6 fungal-type domain-containing protein</fullName>
    </recommendedName>
</protein>
<keyword evidence="2" id="KW-0479">Metal-binding</keyword>
<evidence type="ECO:0000256" key="2">
    <source>
        <dbReference type="ARBA" id="ARBA00022723"/>
    </source>
</evidence>
<dbReference type="SMART" id="SM00906">
    <property type="entry name" value="Fungal_trans"/>
    <property type="match status" value="1"/>
</dbReference>
<dbReference type="PANTHER" id="PTHR31001:SF56">
    <property type="entry name" value="ZN(2)-C6 FUNGAL-TYPE DOMAIN-CONTAINING PROTEIN"/>
    <property type="match status" value="1"/>
</dbReference>
<evidence type="ECO:0000313" key="5">
    <source>
        <dbReference type="EMBL" id="KZP26780.1"/>
    </source>
</evidence>
<dbReference type="PROSITE" id="PS50048">
    <property type="entry name" value="ZN2_CY6_FUNGAL_2"/>
    <property type="match status" value="1"/>
</dbReference>
<evidence type="ECO:0000256" key="1">
    <source>
        <dbReference type="ARBA" id="ARBA00004123"/>
    </source>
</evidence>
<dbReference type="CDD" id="cd00067">
    <property type="entry name" value="GAL4"/>
    <property type="match status" value="1"/>
</dbReference>
<dbReference type="SMART" id="SM00066">
    <property type="entry name" value="GAL4"/>
    <property type="match status" value="1"/>
</dbReference>
<dbReference type="GO" id="GO:0000981">
    <property type="term" value="F:DNA-binding transcription factor activity, RNA polymerase II-specific"/>
    <property type="evidence" value="ECO:0007669"/>
    <property type="project" value="InterPro"/>
</dbReference>
<dbReference type="Pfam" id="PF00172">
    <property type="entry name" value="Zn_clus"/>
    <property type="match status" value="1"/>
</dbReference>
<name>A0A166Q5M2_9AGAM</name>
<evidence type="ECO:0000313" key="6">
    <source>
        <dbReference type="Proteomes" id="UP000076532"/>
    </source>
</evidence>
<dbReference type="EMBL" id="KV417512">
    <property type="protein sequence ID" value="KZP26780.1"/>
    <property type="molecule type" value="Genomic_DNA"/>
</dbReference>
<feature type="domain" description="Zn(2)-C6 fungal-type" evidence="4">
    <location>
        <begin position="30"/>
        <end position="61"/>
    </location>
</feature>
<dbReference type="GO" id="GO:0005634">
    <property type="term" value="C:nucleus"/>
    <property type="evidence" value="ECO:0007669"/>
    <property type="project" value="UniProtKB-SubCell"/>
</dbReference>
<reference evidence="5 6" key="1">
    <citation type="journal article" date="2016" name="Mol. Biol. Evol.">
        <title>Comparative Genomics of Early-Diverging Mushroom-Forming Fungi Provides Insights into the Origins of Lignocellulose Decay Capabilities.</title>
        <authorList>
            <person name="Nagy L.G."/>
            <person name="Riley R."/>
            <person name="Tritt A."/>
            <person name="Adam C."/>
            <person name="Daum C."/>
            <person name="Floudas D."/>
            <person name="Sun H."/>
            <person name="Yadav J.S."/>
            <person name="Pangilinan J."/>
            <person name="Larsson K.H."/>
            <person name="Matsuura K."/>
            <person name="Barry K."/>
            <person name="Labutti K."/>
            <person name="Kuo R."/>
            <person name="Ohm R.A."/>
            <person name="Bhattacharya S.S."/>
            <person name="Shirouzu T."/>
            <person name="Yoshinaga Y."/>
            <person name="Martin F.M."/>
            <person name="Grigoriev I.V."/>
            <person name="Hibbett D.S."/>
        </authorList>
    </citation>
    <scope>NUCLEOTIDE SEQUENCE [LARGE SCALE GENOMIC DNA]</scope>
    <source>
        <strain evidence="5 6">CBS 109695</strain>
    </source>
</reference>
<comment type="subcellular location">
    <subcellularLocation>
        <location evidence="1">Nucleus</location>
    </subcellularLocation>
</comment>
<dbReference type="InterPro" id="IPR001138">
    <property type="entry name" value="Zn2Cys6_DnaBD"/>
</dbReference>
<dbReference type="InterPro" id="IPR050613">
    <property type="entry name" value="Sec_Metabolite_Reg"/>
</dbReference>
<dbReference type="PROSITE" id="PS00463">
    <property type="entry name" value="ZN2_CY6_FUNGAL_1"/>
    <property type="match status" value="1"/>
</dbReference>
<dbReference type="GO" id="GO:0008270">
    <property type="term" value="F:zinc ion binding"/>
    <property type="evidence" value="ECO:0007669"/>
    <property type="project" value="InterPro"/>
</dbReference>
<dbReference type="InterPro" id="IPR036864">
    <property type="entry name" value="Zn2-C6_fun-type_DNA-bd_sf"/>
</dbReference>
<accession>A0A166Q5M2</accession>
<dbReference type="STRING" id="436010.A0A166Q5M2"/>
<dbReference type="Pfam" id="PF04082">
    <property type="entry name" value="Fungal_trans"/>
    <property type="match status" value="1"/>
</dbReference>
<keyword evidence="3" id="KW-0539">Nucleus</keyword>
<sequence>MRDTTASRRSSSKLAAEEEIELRRARGELSCAECKRLKLKCDKKVPCSSCVRRGCPTVCPHGSLKNSQGSRSILTDTDGLHQKVFEMSQRIRQLEDALRLLQSSLSSEKHPLLRNDLLSIKYGPEQQLSVPSDSVEDPLAEPVEAFGTLTIGDGGESRYLGASAGSETLLSTESEPEDHPSREQAIPELLNNLAAMFPVGSRCPTGPKTFENAMRMLLLRLPDRPRAWTLCQSFLEQASWLFRPMTKEELMEDIMNPIYAAKEEHENPQLEVNSKVSPHKLSILYSIFALASIVDLTLPAFNEEGAHYHHCSRAALALRSIFDSPMVETVQAILFMAYYCSNSAQRYKRDSVWILVSLGSKLAQRRRYSCRTDRDPARWNMDATMAERRRTLFWEIYSADVFHSLALGRPPSIDIAYVDCGLPKAQGDSDTEHQFWNWKYQFTRKIFDSVLELTLGARSTDYKAILEVDRKVRETPMPPALDVFLASDHDNMSLNVYMKGGYLAMIRSITMLYIHKNFFARALIDHPAEPLASPYATSFLASARSASALIRSAATHISRFPDYCLRWWNLWVHIFSAAMIVGSIVTRAPSSSMAPAAFTELGIAVDLFDHGAKSSQRIKTVRVKKACL</sequence>
<dbReference type="Gene3D" id="4.10.240.10">
    <property type="entry name" value="Zn(2)-C6 fungal-type DNA-binding domain"/>
    <property type="match status" value="1"/>
</dbReference>
<dbReference type="PANTHER" id="PTHR31001">
    <property type="entry name" value="UNCHARACTERIZED TRANSCRIPTIONAL REGULATORY PROTEIN"/>
    <property type="match status" value="1"/>
</dbReference>
<evidence type="ECO:0000259" key="4">
    <source>
        <dbReference type="PROSITE" id="PS50048"/>
    </source>
</evidence>
<dbReference type="SUPFAM" id="SSF57701">
    <property type="entry name" value="Zn2/Cys6 DNA-binding domain"/>
    <property type="match status" value="1"/>
</dbReference>
<dbReference type="OrthoDB" id="424974at2759"/>
<evidence type="ECO:0000256" key="3">
    <source>
        <dbReference type="ARBA" id="ARBA00023242"/>
    </source>
</evidence>
<dbReference type="GO" id="GO:0003677">
    <property type="term" value="F:DNA binding"/>
    <property type="evidence" value="ECO:0007669"/>
    <property type="project" value="InterPro"/>
</dbReference>
<keyword evidence="6" id="KW-1185">Reference proteome</keyword>
<organism evidence="5 6">
    <name type="scientific">Athelia psychrophila</name>
    <dbReference type="NCBI Taxonomy" id="1759441"/>
    <lineage>
        <taxon>Eukaryota</taxon>
        <taxon>Fungi</taxon>
        <taxon>Dikarya</taxon>
        <taxon>Basidiomycota</taxon>
        <taxon>Agaricomycotina</taxon>
        <taxon>Agaricomycetes</taxon>
        <taxon>Agaricomycetidae</taxon>
        <taxon>Atheliales</taxon>
        <taxon>Atheliaceae</taxon>
        <taxon>Athelia</taxon>
    </lineage>
</organism>
<proteinExistence type="predicted"/>